<name>A0A6A5ZCP0_9PLEO</name>
<evidence type="ECO:0000313" key="4">
    <source>
        <dbReference type="EMBL" id="KAF2117232.1"/>
    </source>
</evidence>
<dbReference type="AlphaFoldDB" id="A0A6A5ZCP0"/>
<accession>A0A6A5ZCP0</accession>
<keyword evidence="5" id="KW-1185">Reference proteome</keyword>
<gene>
    <name evidence="4" type="ORF">BDV96DRAFT_490441</name>
</gene>
<dbReference type="SUPFAM" id="SSF51735">
    <property type="entry name" value="NAD(P)-binding Rossmann-fold domains"/>
    <property type="match status" value="1"/>
</dbReference>
<dbReference type="EMBL" id="ML977319">
    <property type="protein sequence ID" value="KAF2117232.1"/>
    <property type="molecule type" value="Genomic_DNA"/>
</dbReference>
<evidence type="ECO:0000256" key="1">
    <source>
        <dbReference type="ARBA" id="ARBA00006484"/>
    </source>
</evidence>
<evidence type="ECO:0000256" key="2">
    <source>
        <dbReference type="ARBA" id="ARBA00022857"/>
    </source>
</evidence>
<evidence type="ECO:0000256" key="3">
    <source>
        <dbReference type="ARBA" id="ARBA00023002"/>
    </source>
</evidence>
<proteinExistence type="inferred from homology"/>
<sequence>MSWAFVKSIWTQWYPPPPTFTEKDLQDQTGKVFIITGANSGIGFELAKLLYPHGATIYLAGRNEARMNEAIDSIKSSSHPATPAILKYLYLDLEDLQTVRSAVQAFTAQESKLDVLWNNAGMACAPPGTSTKQGFEGHVGTNCIAPLLFTQLLVPQLRNAAEDAPKGSVRVVWTGSAMVDTHSKPAGVDFTAIEAGKTIDAMTDYASSKVGNWFLCNEAAKAWGPYGVYSVVQNPGNLTTRAYRYQPWLLMKVVNLFVLYPAVYGAYTLLYSAFDGEVQNGEFIWPWGRKARSERKDIHEAIEKGAAERFWTWCEEKGRTFA</sequence>
<evidence type="ECO:0008006" key="6">
    <source>
        <dbReference type="Google" id="ProtNLM"/>
    </source>
</evidence>
<reference evidence="4" key="1">
    <citation type="journal article" date="2020" name="Stud. Mycol.">
        <title>101 Dothideomycetes genomes: a test case for predicting lifestyles and emergence of pathogens.</title>
        <authorList>
            <person name="Haridas S."/>
            <person name="Albert R."/>
            <person name="Binder M."/>
            <person name="Bloem J."/>
            <person name="Labutti K."/>
            <person name="Salamov A."/>
            <person name="Andreopoulos B."/>
            <person name="Baker S."/>
            <person name="Barry K."/>
            <person name="Bills G."/>
            <person name="Bluhm B."/>
            <person name="Cannon C."/>
            <person name="Castanera R."/>
            <person name="Culley D."/>
            <person name="Daum C."/>
            <person name="Ezra D."/>
            <person name="Gonzalez J."/>
            <person name="Henrissat B."/>
            <person name="Kuo A."/>
            <person name="Liang C."/>
            <person name="Lipzen A."/>
            <person name="Lutzoni F."/>
            <person name="Magnuson J."/>
            <person name="Mondo S."/>
            <person name="Nolan M."/>
            <person name="Ohm R."/>
            <person name="Pangilinan J."/>
            <person name="Park H.-J."/>
            <person name="Ramirez L."/>
            <person name="Alfaro M."/>
            <person name="Sun H."/>
            <person name="Tritt A."/>
            <person name="Yoshinaga Y."/>
            <person name="Zwiers L.-H."/>
            <person name="Turgeon B."/>
            <person name="Goodwin S."/>
            <person name="Spatafora J."/>
            <person name="Crous P."/>
            <person name="Grigoriev I."/>
        </authorList>
    </citation>
    <scope>NUCLEOTIDE SEQUENCE</scope>
    <source>
        <strain evidence="4">CBS 627.86</strain>
    </source>
</reference>
<organism evidence="4 5">
    <name type="scientific">Lophiotrema nucula</name>
    <dbReference type="NCBI Taxonomy" id="690887"/>
    <lineage>
        <taxon>Eukaryota</taxon>
        <taxon>Fungi</taxon>
        <taxon>Dikarya</taxon>
        <taxon>Ascomycota</taxon>
        <taxon>Pezizomycotina</taxon>
        <taxon>Dothideomycetes</taxon>
        <taxon>Pleosporomycetidae</taxon>
        <taxon>Pleosporales</taxon>
        <taxon>Lophiotremataceae</taxon>
        <taxon>Lophiotrema</taxon>
    </lineage>
</organism>
<dbReference type="Proteomes" id="UP000799770">
    <property type="component" value="Unassembled WGS sequence"/>
</dbReference>
<dbReference type="InterPro" id="IPR036291">
    <property type="entry name" value="NAD(P)-bd_dom_sf"/>
</dbReference>
<protein>
    <recommendedName>
        <fullName evidence="6">NAD(P)-binding protein</fullName>
    </recommendedName>
</protein>
<keyword evidence="3" id="KW-0560">Oxidoreductase</keyword>
<evidence type="ECO:0000313" key="5">
    <source>
        <dbReference type="Proteomes" id="UP000799770"/>
    </source>
</evidence>
<keyword evidence="2" id="KW-0521">NADP</keyword>
<dbReference type="PANTHER" id="PTHR24320">
    <property type="entry name" value="RETINOL DEHYDROGENASE"/>
    <property type="match status" value="1"/>
</dbReference>
<dbReference type="InterPro" id="IPR002347">
    <property type="entry name" value="SDR_fam"/>
</dbReference>
<dbReference type="Pfam" id="PF00106">
    <property type="entry name" value="adh_short"/>
    <property type="match status" value="1"/>
</dbReference>
<comment type="similarity">
    <text evidence="1">Belongs to the short-chain dehydrogenases/reductases (SDR) family.</text>
</comment>
<dbReference type="Gene3D" id="3.40.50.720">
    <property type="entry name" value="NAD(P)-binding Rossmann-like Domain"/>
    <property type="match status" value="1"/>
</dbReference>
<dbReference type="OrthoDB" id="191139at2759"/>
<dbReference type="PRINTS" id="PR00081">
    <property type="entry name" value="GDHRDH"/>
</dbReference>
<dbReference type="GO" id="GO:0016491">
    <property type="term" value="F:oxidoreductase activity"/>
    <property type="evidence" value="ECO:0007669"/>
    <property type="project" value="UniProtKB-KW"/>
</dbReference>
<dbReference type="PANTHER" id="PTHR24320:SF236">
    <property type="entry name" value="SHORT-CHAIN DEHYDROGENASE-RELATED"/>
    <property type="match status" value="1"/>
</dbReference>